<dbReference type="EMBL" id="ABDF02000092">
    <property type="protein sequence ID" value="EHK15294.1"/>
    <property type="molecule type" value="Genomic_DNA"/>
</dbReference>
<evidence type="ECO:0000256" key="1">
    <source>
        <dbReference type="ARBA" id="ARBA00022737"/>
    </source>
</evidence>
<dbReference type="GeneID" id="25790405"/>
<dbReference type="Gene3D" id="1.25.40.10">
    <property type="entry name" value="Tetratricopeptide repeat domain"/>
    <property type="match status" value="2"/>
</dbReference>
<dbReference type="PROSITE" id="PS50005">
    <property type="entry name" value="TPR"/>
    <property type="match status" value="1"/>
</dbReference>
<dbReference type="Pfam" id="PF13424">
    <property type="entry name" value="TPR_12"/>
    <property type="match status" value="3"/>
</dbReference>
<dbReference type="InterPro" id="IPR056884">
    <property type="entry name" value="NPHP3-like_N"/>
</dbReference>
<reference evidence="6 7" key="1">
    <citation type="journal article" date="2011" name="Genome Biol.">
        <title>Comparative genome sequence analysis underscores mycoparasitism as the ancestral life style of Trichoderma.</title>
        <authorList>
            <person name="Kubicek C.P."/>
            <person name="Herrera-Estrella A."/>
            <person name="Seidl-Seiboth V."/>
            <person name="Martinez D.A."/>
            <person name="Druzhinina I.S."/>
            <person name="Thon M."/>
            <person name="Zeilinger S."/>
            <person name="Casas-Flores S."/>
            <person name="Horwitz B.A."/>
            <person name="Mukherjee P.K."/>
            <person name="Mukherjee M."/>
            <person name="Kredics L."/>
            <person name="Alcaraz L.D."/>
            <person name="Aerts A."/>
            <person name="Antal Z."/>
            <person name="Atanasova L."/>
            <person name="Cervantes-Badillo M.G."/>
            <person name="Challacombe J."/>
            <person name="Chertkov O."/>
            <person name="McCluskey K."/>
            <person name="Coulpier F."/>
            <person name="Deshpande N."/>
            <person name="von Doehren H."/>
            <person name="Ebbole D.J."/>
            <person name="Esquivel-Naranjo E.U."/>
            <person name="Fekete E."/>
            <person name="Flipphi M."/>
            <person name="Glaser F."/>
            <person name="Gomez-Rodriguez E.Y."/>
            <person name="Gruber S."/>
            <person name="Han C."/>
            <person name="Henrissat B."/>
            <person name="Hermosa R."/>
            <person name="Hernandez-Onate M."/>
            <person name="Karaffa L."/>
            <person name="Kosti I."/>
            <person name="Le Crom S."/>
            <person name="Lindquist E."/>
            <person name="Lucas S."/>
            <person name="Luebeck M."/>
            <person name="Luebeck P.S."/>
            <person name="Margeot A."/>
            <person name="Metz B."/>
            <person name="Misra M."/>
            <person name="Nevalainen H."/>
            <person name="Omann M."/>
            <person name="Packer N."/>
            <person name="Perrone G."/>
            <person name="Uresti-Rivera E.E."/>
            <person name="Salamov A."/>
            <person name="Schmoll M."/>
            <person name="Seiboth B."/>
            <person name="Shapiro H."/>
            <person name="Sukno S."/>
            <person name="Tamayo-Ramos J.A."/>
            <person name="Tisch D."/>
            <person name="Wiest A."/>
            <person name="Wilkinson H.H."/>
            <person name="Zhang M."/>
            <person name="Coutinho P.M."/>
            <person name="Kenerley C.M."/>
            <person name="Monte E."/>
            <person name="Baker S.E."/>
            <person name="Grigoriev I.V."/>
        </authorList>
    </citation>
    <scope>NUCLEOTIDE SEQUENCE [LARGE SCALE GENOMIC DNA]</scope>
    <source>
        <strain evidence="7">Gv29-8 / FGSC 10586</strain>
    </source>
</reference>
<evidence type="ECO:0000259" key="5">
    <source>
        <dbReference type="Pfam" id="PF24883"/>
    </source>
</evidence>
<dbReference type="InterPro" id="IPR027417">
    <property type="entry name" value="P-loop_NTPase"/>
</dbReference>
<dbReference type="Pfam" id="PF24809">
    <property type="entry name" value="DUF7708"/>
    <property type="match status" value="1"/>
</dbReference>
<keyword evidence="7" id="KW-1185">Reference proteome</keyword>
<dbReference type="PANTHER" id="PTHR10039">
    <property type="entry name" value="AMELOGENIN"/>
    <property type="match status" value="1"/>
</dbReference>
<dbReference type="Pfam" id="PF24883">
    <property type="entry name" value="NPHP3_N"/>
    <property type="match status" value="1"/>
</dbReference>
<dbReference type="RefSeq" id="XP_013949497.1">
    <property type="nucleotide sequence ID" value="XM_014094022.1"/>
</dbReference>
<dbReference type="InParanoid" id="G9NC69"/>
<sequence>MASNPPQAMSPEQKAITNAKSLFTQLNSGDQLFQSCVSQTTSISHLVQYVDGEQRKHKNKASSKLLEQFQRHTEGLQSLSSLIELAVQIKADCFCPLWAPVKFILQISRSHSFVVHHITAMVEILTENLSRIELYQNLQRDPNMQTELLHIFNDVVGFCVEALVFFQRRTSANIFEEYRREQERLRIISSLGAANMREAHQRKVQAKVPQTCEWILSHPTFLQWETSKSQDAIDRFLFISGKSGCGKSVLASSVTEALKQRGMRTMYFYFSGLERSQQDADNLVRWLLLDTLQLIPDEAVQNTIKSIFSTGDPTSLDLWGAFGNIMAKSQTQTYLVVDGIDECQDLTGGLFAQLRGISNSSTRLKIALLGRSHVFEGQTSTHRIHVTNDLLQADLKSFITTETQKSELLKQKNIREMIINGLLEKADGMFLWARLSINELCEAYSLDDIKRILQRLPPGIENTYDRILHEIILSKGETGLACTKIILGILVASGRTLELKELQHAYAIASRMGQPEYERDSIGAYKGPDPAKLFLRACRGLINIENDRVSLVHLTVKEYLTRAETRWNPEISTLRIGLTEAHELFSNVCVESINNNGFEWFHNREGLFMSQDLDYPPLFSYAFKFTIYHLNRIKDPNPDTLIRIKNFVDAHFVSWYEMLIVACFTDGPMAVTMQEFWEAVEWLTDDPFGINKSVGTMKQQFQTIYQAHAGNYWQSQRLRLLGQFFNFVEEDDSNTSRLAPISKQKAKTLSQRAKPPTQENLSQVIQLLADHHALPLSKQADLMSKLGQIFRRQGHMRDLLSPFDILFRLFKNKINSFPTVVLIGFGGLCRSLKRPQNAMEIFNTVLTRLDDNDEEMRYWVWEIIGFTYEDMEDHEASFNAHQTAWAGRRVLLGPKHRKTADSIYWMGKARYQQKKYAEAEEYLRQALSLRKEACGLKDQDTASVMFWLGSSRYRQGNFNDAEEDFRQAASIRKFVTGGKHKDTAVSMHWIGLSLEKQNKFAEAEGFFRQAASIRGAIYGNKHKSTASSISWLGNSLFSQAKYAEAEIYFRKAAVIHTAILGAHRETAICISALGQSLYRQKKYTKAEEQFRRSQRIIEQKGLDRKDKDIMLNSLLLGLAFCCQRQFNDAERILRSTFTTPPDKAADLISFQALVWLARVLHYQQKNFEAERTLTALLPMSDGKCDLNNDYSRTIILFLGRSLNAQAKYSEAESVMRQVVLDEYKKMGSERASMDEGYEILRTVGEYEDDADDEGEGSEPAEENEEDNVTEDDLETDTGSETGTDNGEDFGFREEWEYCHVHEIFSEYLTTGQHLEREGKKVEAESVYSFLKLVEWI</sequence>
<dbReference type="SUPFAM" id="SSF48452">
    <property type="entry name" value="TPR-like"/>
    <property type="match status" value="3"/>
</dbReference>
<dbReference type="SMART" id="SM00028">
    <property type="entry name" value="TPR"/>
    <property type="match status" value="6"/>
</dbReference>
<feature type="region of interest" description="Disordered" evidence="3">
    <location>
        <begin position="1247"/>
        <end position="1288"/>
    </location>
</feature>
<keyword evidence="2" id="KW-0802">TPR repeat</keyword>
<dbReference type="SUPFAM" id="SSF52540">
    <property type="entry name" value="P-loop containing nucleoside triphosphate hydrolases"/>
    <property type="match status" value="1"/>
</dbReference>
<evidence type="ECO:0000256" key="3">
    <source>
        <dbReference type="SAM" id="MobiDB-lite"/>
    </source>
</evidence>
<dbReference type="PANTHER" id="PTHR10039:SF14">
    <property type="entry name" value="NACHT DOMAIN-CONTAINING PROTEIN"/>
    <property type="match status" value="1"/>
</dbReference>
<feature type="repeat" description="TPR" evidence="2">
    <location>
        <begin position="900"/>
        <end position="933"/>
    </location>
</feature>
<dbReference type="OMA" id="DHSETIW"/>
<feature type="compositionally biased region" description="Acidic residues" evidence="3">
    <location>
        <begin position="1247"/>
        <end position="1277"/>
    </location>
</feature>
<organism evidence="6 7">
    <name type="scientific">Hypocrea virens (strain Gv29-8 / FGSC 10586)</name>
    <name type="common">Gliocladium virens</name>
    <name type="synonym">Trichoderma virens</name>
    <dbReference type="NCBI Taxonomy" id="413071"/>
    <lineage>
        <taxon>Eukaryota</taxon>
        <taxon>Fungi</taxon>
        <taxon>Dikarya</taxon>
        <taxon>Ascomycota</taxon>
        <taxon>Pezizomycotina</taxon>
        <taxon>Sordariomycetes</taxon>
        <taxon>Hypocreomycetidae</taxon>
        <taxon>Hypocreales</taxon>
        <taxon>Hypocreaceae</taxon>
        <taxon>Trichoderma</taxon>
    </lineage>
</organism>
<dbReference type="InterPro" id="IPR056125">
    <property type="entry name" value="DUF7708"/>
</dbReference>
<name>G9NC69_HYPVG</name>
<comment type="caution">
    <text evidence="6">The sequence shown here is derived from an EMBL/GenBank/DDBJ whole genome shotgun (WGS) entry which is preliminary data.</text>
</comment>
<dbReference type="eggNOG" id="KOG1840">
    <property type="taxonomic scope" value="Eukaryota"/>
</dbReference>
<evidence type="ECO:0000259" key="4">
    <source>
        <dbReference type="Pfam" id="PF24809"/>
    </source>
</evidence>
<dbReference type="VEuPathDB" id="FungiDB:TRIVIDRAFT_207041"/>
<dbReference type="HOGENOM" id="CLU_245379_0_0_1"/>
<evidence type="ECO:0000313" key="6">
    <source>
        <dbReference type="EMBL" id="EHK15294.1"/>
    </source>
</evidence>
<feature type="domain" description="DUF7708" evidence="4">
    <location>
        <begin position="73"/>
        <end position="176"/>
    </location>
</feature>
<dbReference type="STRING" id="413071.G9NC69"/>
<dbReference type="OrthoDB" id="1658288at2759"/>
<feature type="domain" description="Nephrocystin 3-like N-terminal" evidence="5">
    <location>
        <begin position="210"/>
        <end position="371"/>
    </location>
</feature>
<protein>
    <submittedName>
        <fullName evidence="6">Uncharacterized protein</fullName>
    </submittedName>
</protein>
<dbReference type="Proteomes" id="UP000007115">
    <property type="component" value="Unassembled WGS sequence"/>
</dbReference>
<dbReference type="InterPro" id="IPR019734">
    <property type="entry name" value="TPR_rpt"/>
</dbReference>
<evidence type="ECO:0000256" key="2">
    <source>
        <dbReference type="PROSITE-ProRule" id="PRU00339"/>
    </source>
</evidence>
<keyword evidence="1" id="KW-0677">Repeat</keyword>
<evidence type="ECO:0000313" key="7">
    <source>
        <dbReference type="Proteomes" id="UP000007115"/>
    </source>
</evidence>
<proteinExistence type="predicted"/>
<dbReference type="InterPro" id="IPR011990">
    <property type="entry name" value="TPR-like_helical_dom_sf"/>
</dbReference>
<dbReference type="Gene3D" id="3.40.50.300">
    <property type="entry name" value="P-loop containing nucleotide triphosphate hydrolases"/>
    <property type="match status" value="1"/>
</dbReference>
<accession>G9NC69</accession>
<gene>
    <name evidence="6" type="ORF">TRIVIDRAFT_207041</name>
</gene>